<organism evidence="1 2">
    <name type="scientific">Lindgomyces ingoldianus</name>
    <dbReference type="NCBI Taxonomy" id="673940"/>
    <lineage>
        <taxon>Eukaryota</taxon>
        <taxon>Fungi</taxon>
        <taxon>Dikarya</taxon>
        <taxon>Ascomycota</taxon>
        <taxon>Pezizomycotina</taxon>
        <taxon>Dothideomycetes</taxon>
        <taxon>Pleosporomycetidae</taxon>
        <taxon>Pleosporales</taxon>
        <taxon>Lindgomycetaceae</taxon>
        <taxon>Lindgomyces</taxon>
    </lineage>
</organism>
<sequence>MGLSRVGCVVCGFLIYSPIPSGSGSWLREFRAIYSCPSGTFVSGVGCHEDDTDGIWIAPSDSAMRWDDDHLFPVMDEIPVMRQHPLNGRHGFILHEACWNLLQRAFQPSEIPLKRLLEVCESLPFPLRGAGVCWGHDYGSLLVLDHQDHYPWEDRLMADNAQTSLSANENPYNVPEIASLLVIRQEHPQEWLPKTQQYDCFSRLPWEILEAIAIELSTDDALGLRRVSGAFLPLLSSNIFWASRFEARSDRGFLFEKWKSQDVTDWLSLYRLTSQTHSSPGLQNRRRIWNLIMPLTDLLSLRLAEDSQTACVDQNVTCLRWSKVAGDIKDEASDGHPRDFNEGCRLFGTHLAYIPKDLSKISFSISSIGNVTYVAGIRLITEKGPDICLGFVSDDKQVIREATSLGGFILAVGSRGIHALQVVSKDASLSEWVGCPINSPIAERLACFNSIAALEVSFDGYKIVSLGVLENVSPPVQAPKMHDLSLRKEALWYPKVPEPGMCLNAESFTGENPSSTGYQPLFWIHFGGPGGSYLDHVTGVSVDCPRGLYSLEFHYDTTYGPAGAYKLGRSKTTDVSKILNFPIDGAGGELIETVEVNLERVQVENAPSFLKHGKLNSIRITTNRKRSFHTGALSDSATLRPVSIASGTTLTGFYASQHPEYGIISLGAISEVIDSTQESGSSSRLYS</sequence>
<protein>
    <submittedName>
        <fullName evidence="1">Uncharacterized protein</fullName>
    </submittedName>
</protein>
<dbReference type="EMBL" id="MU003536">
    <property type="protein sequence ID" value="KAF2464527.1"/>
    <property type="molecule type" value="Genomic_DNA"/>
</dbReference>
<gene>
    <name evidence="1" type="ORF">BDR25DRAFT_296776</name>
</gene>
<evidence type="ECO:0000313" key="2">
    <source>
        <dbReference type="Proteomes" id="UP000799755"/>
    </source>
</evidence>
<accession>A0ACB6QEI0</accession>
<proteinExistence type="predicted"/>
<keyword evidence="2" id="KW-1185">Reference proteome</keyword>
<name>A0ACB6QEI0_9PLEO</name>
<reference evidence="1" key="1">
    <citation type="journal article" date="2020" name="Stud. Mycol.">
        <title>101 Dothideomycetes genomes: a test case for predicting lifestyles and emergence of pathogens.</title>
        <authorList>
            <person name="Haridas S."/>
            <person name="Albert R."/>
            <person name="Binder M."/>
            <person name="Bloem J."/>
            <person name="Labutti K."/>
            <person name="Salamov A."/>
            <person name="Andreopoulos B."/>
            <person name="Baker S."/>
            <person name="Barry K."/>
            <person name="Bills G."/>
            <person name="Bluhm B."/>
            <person name="Cannon C."/>
            <person name="Castanera R."/>
            <person name="Culley D."/>
            <person name="Daum C."/>
            <person name="Ezra D."/>
            <person name="Gonzalez J."/>
            <person name="Henrissat B."/>
            <person name="Kuo A."/>
            <person name="Liang C."/>
            <person name="Lipzen A."/>
            <person name="Lutzoni F."/>
            <person name="Magnuson J."/>
            <person name="Mondo S."/>
            <person name="Nolan M."/>
            <person name="Ohm R."/>
            <person name="Pangilinan J."/>
            <person name="Park H.-J."/>
            <person name="Ramirez L."/>
            <person name="Alfaro M."/>
            <person name="Sun H."/>
            <person name="Tritt A."/>
            <person name="Yoshinaga Y."/>
            <person name="Zwiers L.-H."/>
            <person name="Turgeon B."/>
            <person name="Goodwin S."/>
            <person name="Spatafora J."/>
            <person name="Crous P."/>
            <person name="Grigoriev I."/>
        </authorList>
    </citation>
    <scope>NUCLEOTIDE SEQUENCE</scope>
    <source>
        <strain evidence="1">ATCC 200398</strain>
    </source>
</reference>
<comment type="caution">
    <text evidence="1">The sequence shown here is derived from an EMBL/GenBank/DDBJ whole genome shotgun (WGS) entry which is preliminary data.</text>
</comment>
<evidence type="ECO:0000313" key="1">
    <source>
        <dbReference type="EMBL" id="KAF2464527.1"/>
    </source>
</evidence>
<dbReference type="Proteomes" id="UP000799755">
    <property type="component" value="Unassembled WGS sequence"/>
</dbReference>